<evidence type="ECO:0000313" key="11">
    <source>
        <dbReference type="EMBL" id="GAA5046294.1"/>
    </source>
</evidence>
<keyword evidence="5 8" id="KW-0812">Transmembrane</keyword>
<feature type="domain" description="Cation efflux protein cytoplasmic" evidence="10">
    <location>
        <begin position="212"/>
        <end position="287"/>
    </location>
</feature>
<evidence type="ECO:0000256" key="8">
    <source>
        <dbReference type="SAM" id="Phobius"/>
    </source>
</evidence>
<keyword evidence="4" id="KW-1003">Cell membrane</keyword>
<dbReference type="InterPro" id="IPR050291">
    <property type="entry name" value="CDF_Transporter"/>
</dbReference>
<dbReference type="EMBL" id="BAABHV010000001">
    <property type="protein sequence ID" value="GAA5046294.1"/>
    <property type="molecule type" value="Genomic_DNA"/>
</dbReference>
<feature type="transmembrane region" description="Helical" evidence="8">
    <location>
        <begin position="158"/>
        <end position="176"/>
    </location>
</feature>
<name>A0ABP9JX53_9SPHN</name>
<evidence type="ECO:0000259" key="9">
    <source>
        <dbReference type="Pfam" id="PF01545"/>
    </source>
</evidence>
<keyword evidence="3" id="KW-0813">Transport</keyword>
<evidence type="ECO:0000256" key="3">
    <source>
        <dbReference type="ARBA" id="ARBA00022448"/>
    </source>
</evidence>
<keyword evidence="7 8" id="KW-0472">Membrane</keyword>
<feature type="transmembrane region" description="Helical" evidence="8">
    <location>
        <begin position="118"/>
        <end position="137"/>
    </location>
</feature>
<evidence type="ECO:0000313" key="12">
    <source>
        <dbReference type="Proteomes" id="UP001500518"/>
    </source>
</evidence>
<dbReference type="Gene3D" id="1.20.1510.10">
    <property type="entry name" value="Cation efflux protein transmembrane domain"/>
    <property type="match status" value="1"/>
</dbReference>
<dbReference type="Pfam" id="PF01545">
    <property type="entry name" value="Cation_efflux"/>
    <property type="match status" value="1"/>
</dbReference>
<evidence type="ECO:0000259" key="10">
    <source>
        <dbReference type="Pfam" id="PF16916"/>
    </source>
</evidence>
<gene>
    <name evidence="11" type="ORF">GCM10023208_01580</name>
</gene>
<accession>A0ABP9JX53</accession>
<feature type="transmembrane region" description="Helical" evidence="8">
    <location>
        <begin position="12"/>
        <end position="32"/>
    </location>
</feature>
<sequence length="311" mass="33958">MSDTRASLTRSAAMASMVTALFLGAIKAWAVWQTSSTAMLGSLADTALDFVASMATFVGVWVAAQPADEEHRFGHGKAESLAAMFQIILIVLSASAIAFRAVLHLVEGGETQAAEQGIIVSVIAILATFALIAWQRHVVRRTGSLAIKTDSVHYQSDLFLNLAVIAALVIDQYLGFSEADPLFGLAIAAWLLWNAWQAATEAIDHLMDREWPEEKRRAFVEAAAVHPELSNLHDLRTRTSGSHDFAQFHVDLPGTMTVEQAHDIIERVEEDLCARFPGLELLIHIDPLGHVDEPGNPLAETNEFEQLKDTP</sequence>
<keyword evidence="12" id="KW-1185">Reference proteome</keyword>
<comment type="subcellular location">
    <subcellularLocation>
        <location evidence="1">Membrane</location>
        <topology evidence="1">Multi-pass membrane protein</topology>
    </subcellularLocation>
</comment>
<dbReference type="NCBIfam" id="TIGR01297">
    <property type="entry name" value="CDF"/>
    <property type="match status" value="1"/>
</dbReference>
<evidence type="ECO:0000256" key="7">
    <source>
        <dbReference type="ARBA" id="ARBA00023136"/>
    </source>
</evidence>
<protein>
    <submittedName>
        <fullName evidence="11">Cation diffusion facilitator family transporter</fullName>
    </submittedName>
</protein>
<dbReference type="PANTHER" id="PTHR43840:SF41">
    <property type="entry name" value="CATION-EFFLUX PUMP FIEF"/>
    <property type="match status" value="1"/>
</dbReference>
<dbReference type="Pfam" id="PF16916">
    <property type="entry name" value="ZT_dimer"/>
    <property type="match status" value="1"/>
</dbReference>
<dbReference type="InterPro" id="IPR036837">
    <property type="entry name" value="Cation_efflux_CTD_sf"/>
</dbReference>
<dbReference type="InterPro" id="IPR027470">
    <property type="entry name" value="Cation_efflux_CTD"/>
</dbReference>
<feature type="domain" description="Cation efflux protein transmembrane" evidence="9">
    <location>
        <begin position="14"/>
        <end position="207"/>
    </location>
</feature>
<comment type="similarity">
    <text evidence="2">Belongs to the cation diffusion facilitator (CDF) transporter (TC 2.A.4) family.</text>
</comment>
<feature type="transmembrane region" description="Helical" evidence="8">
    <location>
        <begin position="38"/>
        <end position="64"/>
    </location>
</feature>
<keyword evidence="6 8" id="KW-1133">Transmembrane helix</keyword>
<reference evidence="12" key="1">
    <citation type="journal article" date="2019" name="Int. J. Syst. Evol. Microbiol.">
        <title>The Global Catalogue of Microorganisms (GCM) 10K type strain sequencing project: providing services to taxonomists for standard genome sequencing and annotation.</title>
        <authorList>
            <consortium name="The Broad Institute Genomics Platform"/>
            <consortium name="The Broad Institute Genome Sequencing Center for Infectious Disease"/>
            <person name="Wu L."/>
            <person name="Ma J."/>
        </authorList>
    </citation>
    <scope>NUCLEOTIDE SEQUENCE [LARGE SCALE GENOMIC DNA]</scope>
    <source>
        <strain evidence="12">JCM 18014</strain>
    </source>
</reference>
<dbReference type="Gene3D" id="3.30.70.1350">
    <property type="entry name" value="Cation efflux protein, cytoplasmic domain"/>
    <property type="match status" value="1"/>
</dbReference>
<evidence type="ECO:0000256" key="2">
    <source>
        <dbReference type="ARBA" id="ARBA00008114"/>
    </source>
</evidence>
<evidence type="ECO:0000256" key="5">
    <source>
        <dbReference type="ARBA" id="ARBA00022692"/>
    </source>
</evidence>
<dbReference type="SUPFAM" id="SSF161111">
    <property type="entry name" value="Cation efflux protein transmembrane domain-like"/>
    <property type="match status" value="1"/>
</dbReference>
<proteinExistence type="inferred from homology"/>
<evidence type="ECO:0000256" key="6">
    <source>
        <dbReference type="ARBA" id="ARBA00022989"/>
    </source>
</evidence>
<organism evidence="11 12">
    <name type="scientific">Erythrobacter westpacificensis</name>
    <dbReference type="NCBI Taxonomy" id="1055231"/>
    <lineage>
        <taxon>Bacteria</taxon>
        <taxon>Pseudomonadati</taxon>
        <taxon>Pseudomonadota</taxon>
        <taxon>Alphaproteobacteria</taxon>
        <taxon>Sphingomonadales</taxon>
        <taxon>Erythrobacteraceae</taxon>
        <taxon>Erythrobacter/Porphyrobacter group</taxon>
        <taxon>Erythrobacter</taxon>
    </lineage>
</organism>
<dbReference type="SUPFAM" id="SSF160240">
    <property type="entry name" value="Cation efflux protein cytoplasmic domain-like"/>
    <property type="match status" value="1"/>
</dbReference>
<dbReference type="InterPro" id="IPR002524">
    <property type="entry name" value="Cation_efflux"/>
</dbReference>
<comment type="caution">
    <text evidence="11">The sequence shown here is derived from an EMBL/GenBank/DDBJ whole genome shotgun (WGS) entry which is preliminary data.</text>
</comment>
<evidence type="ECO:0000256" key="4">
    <source>
        <dbReference type="ARBA" id="ARBA00022475"/>
    </source>
</evidence>
<dbReference type="Proteomes" id="UP001500518">
    <property type="component" value="Unassembled WGS sequence"/>
</dbReference>
<dbReference type="InterPro" id="IPR027469">
    <property type="entry name" value="Cation_efflux_TMD_sf"/>
</dbReference>
<evidence type="ECO:0000256" key="1">
    <source>
        <dbReference type="ARBA" id="ARBA00004141"/>
    </source>
</evidence>
<dbReference type="RefSeq" id="WP_346031235.1">
    <property type="nucleotide sequence ID" value="NZ_BAABHV010000001.1"/>
</dbReference>
<dbReference type="PANTHER" id="PTHR43840">
    <property type="entry name" value="MITOCHONDRIAL METAL TRANSPORTER 1-RELATED"/>
    <property type="match status" value="1"/>
</dbReference>
<dbReference type="InterPro" id="IPR058533">
    <property type="entry name" value="Cation_efflux_TM"/>
</dbReference>
<feature type="transmembrane region" description="Helical" evidence="8">
    <location>
        <begin position="85"/>
        <end position="106"/>
    </location>
</feature>